<evidence type="ECO:0000313" key="2">
    <source>
        <dbReference type="Proteomes" id="UP000184216"/>
    </source>
</evidence>
<dbReference type="EMBL" id="FRBX01000003">
    <property type="protein sequence ID" value="SHM34840.1"/>
    <property type="molecule type" value="Genomic_DNA"/>
</dbReference>
<comment type="caution">
    <text evidence="1">The sequence shown here is derived from an EMBL/GenBank/DDBJ whole genome shotgun (WGS) entry which is preliminary data.</text>
</comment>
<dbReference type="Proteomes" id="UP000184216">
    <property type="component" value="Unassembled WGS sequence"/>
</dbReference>
<gene>
    <name evidence="1" type="ORF">SAMN05444387_2267</name>
</gene>
<keyword evidence="2" id="KW-1185">Reference proteome</keyword>
<accession>A0ABY1J396</accession>
<proteinExistence type="predicted"/>
<protein>
    <submittedName>
        <fullName evidence="1">Uncharacterized protein</fullName>
    </submittedName>
</protein>
<reference evidence="1 2" key="1">
    <citation type="submission" date="2016-11" db="EMBL/GenBank/DDBJ databases">
        <authorList>
            <person name="Varghese N."/>
            <person name="Submissions S."/>
        </authorList>
    </citation>
    <scope>NUCLEOTIDE SEQUENCE [LARGE SCALE GENOMIC DNA]</scope>
    <source>
        <strain evidence="1 2">DSM 6368</strain>
    </source>
</reference>
<sequence length="35" mass="4134">MNGKFRNKKIGTVKIEFGYLFFNLVFISNKCIEFS</sequence>
<organism evidence="1 2">
    <name type="scientific">Flavobacterium pectinovorum</name>
    <dbReference type="NCBI Taxonomy" id="29533"/>
    <lineage>
        <taxon>Bacteria</taxon>
        <taxon>Pseudomonadati</taxon>
        <taxon>Bacteroidota</taxon>
        <taxon>Flavobacteriia</taxon>
        <taxon>Flavobacteriales</taxon>
        <taxon>Flavobacteriaceae</taxon>
        <taxon>Flavobacterium</taxon>
    </lineage>
</organism>
<evidence type="ECO:0000313" key="1">
    <source>
        <dbReference type="EMBL" id="SHM34840.1"/>
    </source>
</evidence>
<name>A0ABY1J396_9FLAO</name>